<evidence type="ECO:0000313" key="2">
    <source>
        <dbReference type="Proteomes" id="UP001497512"/>
    </source>
</evidence>
<sequence>MNAPPAPVARSSGIATRTVAMAGPLAHSHHNAQENVLLVAKSRSDSRGSAHPLHELLPTGARHCCHHQAAGSK</sequence>
<keyword evidence="2" id="KW-1185">Reference proteome</keyword>
<dbReference type="EMBL" id="OZ019911">
    <property type="protein sequence ID" value="CAK9213722.1"/>
    <property type="molecule type" value="Genomic_DNA"/>
</dbReference>
<organism evidence="1 2">
    <name type="scientific">Sphagnum troendelagicum</name>
    <dbReference type="NCBI Taxonomy" id="128251"/>
    <lineage>
        <taxon>Eukaryota</taxon>
        <taxon>Viridiplantae</taxon>
        <taxon>Streptophyta</taxon>
        <taxon>Embryophyta</taxon>
        <taxon>Bryophyta</taxon>
        <taxon>Sphagnophytina</taxon>
        <taxon>Sphagnopsida</taxon>
        <taxon>Sphagnales</taxon>
        <taxon>Sphagnaceae</taxon>
        <taxon>Sphagnum</taxon>
    </lineage>
</organism>
<proteinExistence type="predicted"/>
<accession>A0ABP0U9Y8</accession>
<dbReference type="Proteomes" id="UP001497512">
    <property type="component" value="Chromosome 19"/>
</dbReference>
<evidence type="ECO:0000313" key="1">
    <source>
        <dbReference type="EMBL" id="CAK9213722.1"/>
    </source>
</evidence>
<protein>
    <submittedName>
        <fullName evidence="1">Uncharacterized protein</fullName>
    </submittedName>
</protein>
<name>A0ABP0U9Y8_9BRYO</name>
<gene>
    <name evidence="1" type="ORF">CSSPTR1EN2_LOCUS11912</name>
</gene>
<reference evidence="1" key="1">
    <citation type="submission" date="2024-02" db="EMBL/GenBank/DDBJ databases">
        <authorList>
            <consortium name="ELIXIR-Norway"/>
            <consortium name="Elixir Norway"/>
        </authorList>
    </citation>
    <scope>NUCLEOTIDE SEQUENCE</scope>
</reference>